<evidence type="ECO:0000313" key="3">
    <source>
        <dbReference type="Proteomes" id="UP000243686"/>
    </source>
</evidence>
<dbReference type="EMBL" id="KV897702">
    <property type="protein sequence ID" value="OON16369.1"/>
    <property type="molecule type" value="Genomic_DNA"/>
</dbReference>
<keyword evidence="1" id="KW-1133">Transmembrane helix</keyword>
<name>A0A1S8WPG8_OPIVI</name>
<dbReference type="Proteomes" id="UP000243686">
    <property type="component" value="Unassembled WGS sequence"/>
</dbReference>
<accession>A0A1S8WPG8</accession>
<protein>
    <submittedName>
        <fullName evidence="2">Uncharacterized protein</fullName>
    </submittedName>
</protein>
<feature type="transmembrane region" description="Helical" evidence="1">
    <location>
        <begin position="7"/>
        <end position="27"/>
    </location>
</feature>
<sequence length="34" mass="4057">MESRVTFAIPQWMLIVSIRLVLTRVLFDPHVAMW</sequence>
<evidence type="ECO:0000313" key="2">
    <source>
        <dbReference type="EMBL" id="OON16369.1"/>
    </source>
</evidence>
<keyword evidence="3" id="KW-1185">Reference proteome</keyword>
<proteinExistence type="predicted"/>
<reference evidence="2 3" key="1">
    <citation type="submission" date="2015-03" db="EMBL/GenBank/DDBJ databases">
        <title>Draft genome of the nematode, Opisthorchis viverrini.</title>
        <authorList>
            <person name="Mitreva M."/>
        </authorList>
    </citation>
    <scope>NUCLEOTIDE SEQUENCE [LARGE SCALE GENOMIC DNA]</scope>
    <source>
        <strain evidence="2">Khon Kaen</strain>
    </source>
</reference>
<dbReference type="AlphaFoldDB" id="A0A1S8WPG8"/>
<keyword evidence="1" id="KW-0472">Membrane</keyword>
<organism evidence="2 3">
    <name type="scientific">Opisthorchis viverrini</name>
    <name type="common">Southeast Asian liver fluke</name>
    <dbReference type="NCBI Taxonomy" id="6198"/>
    <lineage>
        <taxon>Eukaryota</taxon>
        <taxon>Metazoa</taxon>
        <taxon>Spiralia</taxon>
        <taxon>Lophotrochozoa</taxon>
        <taxon>Platyhelminthes</taxon>
        <taxon>Trematoda</taxon>
        <taxon>Digenea</taxon>
        <taxon>Opisthorchiida</taxon>
        <taxon>Opisthorchiata</taxon>
        <taxon>Opisthorchiidae</taxon>
        <taxon>Opisthorchis</taxon>
    </lineage>
</organism>
<evidence type="ECO:0000256" key="1">
    <source>
        <dbReference type="SAM" id="Phobius"/>
    </source>
</evidence>
<keyword evidence="1" id="KW-0812">Transmembrane</keyword>
<gene>
    <name evidence="2" type="ORF">X801_07819</name>
</gene>